<dbReference type="EMBL" id="CALLCH030000001">
    <property type="protein sequence ID" value="CAI4210220.1"/>
    <property type="molecule type" value="Genomic_DNA"/>
</dbReference>
<dbReference type="Proteomes" id="UP000838763">
    <property type="component" value="Unassembled WGS sequence"/>
</dbReference>
<evidence type="ECO:0000313" key="3">
    <source>
        <dbReference type="EMBL" id="CAI4210220.1"/>
    </source>
</evidence>
<feature type="domain" description="AB hydrolase-1" evidence="2">
    <location>
        <begin position="39"/>
        <end position="237"/>
    </location>
</feature>
<evidence type="ECO:0000259" key="2">
    <source>
        <dbReference type="Pfam" id="PF12697"/>
    </source>
</evidence>
<comment type="caution">
    <text evidence="3">The sequence shown here is derived from an EMBL/GenBank/DDBJ whole genome shotgun (WGS) entry which is preliminary data.</text>
</comment>
<dbReference type="Pfam" id="PF12697">
    <property type="entry name" value="Abhydrolase_6"/>
    <property type="match status" value="1"/>
</dbReference>
<dbReference type="OrthoDB" id="420264at2759"/>
<name>A0A9P1GUD5_9PEZI</name>
<accession>A0A9P1GUD5</accession>
<dbReference type="InterPro" id="IPR000073">
    <property type="entry name" value="AB_hydrolase_1"/>
</dbReference>
<gene>
    <name evidence="3" type="ORF">PPNO1_LOCUS27</name>
</gene>
<reference evidence="3" key="1">
    <citation type="submission" date="2022-11" db="EMBL/GenBank/DDBJ databases">
        <authorList>
            <person name="Scott C."/>
            <person name="Bruce N."/>
        </authorList>
    </citation>
    <scope>NUCLEOTIDE SEQUENCE</scope>
</reference>
<dbReference type="GO" id="GO:0016787">
    <property type="term" value="F:hydrolase activity"/>
    <property type="evidence" value="ECO:0007669"/>
    <property type="project" value="UniProtKB-KW"/>
</dbReference>
<dbReference type="PANTHER" id="PTHR48081:SF33">
    <property type="entry name" value="KYNURENINE FORMAMIDASE"/>
    <property type="match status" value="1"/>
</dbReference>
<evidence type="ECO:0000256" key="1">
    <source>
        <dbReference type="ARBA" id="ARBA00022801"/>
    </source>
</evidence>
<organism evidence="3 4">
    <name type="scientific">Parascedosporium putredinis</name>
    <dbReference type="NCBI Taxonomy" id="1442378"/>
    <lineage>
        <taxon>Eukaryota</taxon>
        <taxon>Fungi</taxon>
        <taxon>Dikarya</taxon>
        <taxon>Ascomycota</taxon>
        <taxon>Pezizomycotina</taxon>
        <taxon>Sordariomycetes</taxon>
        <taxon>Hypocreomycetidae</taxon>
        <taxon>Microascales</taxon>
        <taxon>Microascaceae</taxon>
        <taxon>Parascedosporium</taxon>
    </lineage>
</organism>
<keyword evidence="4" id="KW-1185">Reference proteome</keyword>
<protein>
    <recommendedName>
        <fullName evidence="2">AB hydrolase-1 domain-containing protein</fullName>
    </recommendedName>
</protein>
<dbReference type="SUPFAM" id="SSF53474">
    <property type="entry name" value="alpha/beta-Hydrolases"/>
    <property type="match status" value="1"/>
</dbReference>
<dbReference type="AlphaFoldDB" id="A0A9P1GUD5"/>
<dbReference type="InterPro" id="IPR029058">
    <property type="entry name" value="AB_hydrolase_fold"/>
</dbReference>
<keyword evidence="1" id="KW-0378">Hydrolase</keyword>
<dbReference type="PANTHER" id="PTHR48081">
    <property type="entry name" value="AB HYDROLASE SUPERFAMILY PROTEIN C4A8.06C"/>
    <property type="match status" value="1"/>
</dbReference>
<dbReference type="Gene3D" id="3.40.50.1820">
    <property type="entry name" value="alpha/beta hydrolase"/>
    <property type="match status" value="1"/>
</dbReference>
<evidence type="ECO:0000313" key="4">
    <source>
        <dbReference type="Proteomes" id="UP000838763"/>
    </source>
</evidence>
<proteinExistence type="predicted"/>
<dbReference type="InterPro" id="IPR050300">
    <property type="entry name" value="GDXG_lipolytic_enzyme"/>
</dbReference>
<sequence length="251" mass="27992">MADGLVFTLHNYSHEHELQRLATWEFPSSVVLGPAARWIVFIHGGAWRDPSNTYQDFLPTIEALLSSHPMLRPAIRGFASLDYRLSSHPNHAQDPSSTPADRLRCAKHPDHIRDICLALRYLDAKFNMRDRYILVGHSVGATLAFQLLMGDQATKGFTSPAAQPTEAGALPLPASILGIAGIYEFYDFAYRHGGPYIPMVEGALGPDHSKWNDAAPLKASLAGRWTGNDWHFYHTRPMIPWLMATAKPPPW</sequence>